<reference evidence="3" key="1">
    <citation type="journal article" date="2018" name="Nat. Microbiol.">
        <title>Leveraging single-cell genomics to expand the fungal tree of life.</title>
        <authorList>
            <person name="Ahrendt S.R."/>
            <person name="Quandt C.A."/>
            <person name="Ciobanu D."/>
            <person name="Clum A."/>
            <person name="Salamov A."/>
            <person name="Andreopoulos B."/>
            <person name="Cheng J.F."/>
            <person name="Woyke T."/>
            <person name="Pelin A."/>
            <person name="Henrissat B."/>
            <person name="Reynolds N.K."/>
            <person name="Benny G.L."/>
            <person name="Smith M.E."/>
            <person name="James T.Y."/>
            <person name="Grigoriev I.V."/>
        </authorList>
    </citation>
    <scope>NUCLEOTIDE SEQUENCE [LARGE SCALE GENOMIC DNA]</scope>
    <source>
        <strain evidence="3">CSF55</strain>
    </source>
</reference>
<evidence type="ECO:0000259" key="1">
    <source>
        <dbReference type="PROSITE" id="PS50086"/>
    </source>
</evidence>
<dbReference type="PANTHER" id="PTHR47219:SF9">
    <property type="entry name" value="GTPASE ACTIVATING PROTEIN AND CENTROSOME-ASSOCIATED, ISOFORM B"/>
    <property type="match status" value="1"/>
</dbReference>
<dbReference type="PROSITE" id="PS50086">
    <property type="entry name" value="TBC_RABGAP"/>
    <property type="match status" value="1"/>
</dbReference>
<dbReference type="InterPro" id="IPR035969">
    <property type="entry name" value="Rab-GAP_TBC_sf"/>
</dbReference>
<dbReference type="Gene3D" id="1.10.472.80">
    <property type="entry name" value="Ypt/Rab-GAP domain of gyp1p, domain 3"/>
    <property type="match status" value="1"/>
</dbReference>
<dbReference type="PANTHER" id="PTHR47219">
    <property type="entry name" value="RAB GTPASE-ACTIVATING PROTEIN 1-LIKE"/>
    <property type="match status" value="1"/>
</dbReference>
<dbReference type="SUPFAM" id="SSF52821">
    <property type="entry name" value="Rhodanese/Cell cycle control phosphatase"/>
    <property type="match status" value="1"/>
</dbReference>
<organism evidence="2 3">
    <name type="scientific">Rozella allomycis (strain CSF55)</name>
    <dbReference type="NCBI Taxonomy" id="988480"/>
    <lineage>
        <taxon>Eukaryota</taxon>
        <taxon>Fungi</taxon>
        <taxon>Fungi incertae sedis</taxon>
        <taxon>Cryptomycota</taxon>
        <taxon>Cryptomycota incertae sedis</taxon>
        <taxon>Rozella</taxon>
    </lineage>
</organism>
<dbReference type="AlphaFoldDB" id="A0A4P9YJ10"/>
<evidence type="ECO:0000313" key="3">
    <source>
        <dbReference type="Proteomes" id="UP000281549"/>
    </source>
</evidence>
<dbReference type="SMART" id="SM00164">
    <property type="entry name" value="TBC"/>
    <property type="match status" value="1"/>
</dbReference>
<feature type="domain" description="Rab-GAP TBC" evidence="1">
    <location>
        <begin position="46"/>
        <end position="192"/>
    </location>
</feature>
<dbReference type="Pfam" id="PF00566">
    <property type="entry name" value="RabGAP-TBC"/>
    <property type="match status" value="1"/>
</dbReference>
<evidence type="ECO:0000313" key="2">
    <source>
        <dbReference type="EMBL" id="RKP18821.1"/>
    </source>
</evidence>
<accession>A0A4P9YJ10</accession>
<dbReference type="GO" id="GO:0005096">
    <property type="term" value="F:GTPase activator activity"/>
    <property type="evidence" value="ECO:0007669"/>
    <property type="project" value="TreeGrafter"/>
</dbReference>
<name>A0A4P9YJ10_ROZAC</name>
<dbReference type="InterPro" id="IPR000195">
    <property type="entry name" value="Rab-GAP-TBC_dom"/>
</dbReference>
<sequence length="353" mass="40941">MSKQPLLVKEIDPEYQYYRLKKFQSLLNDVGNLDNVDKIKLESRKDIPPKLRGIIWATLLGVTKEDLSKSDFNCTIVDVPRCHQYHPLLNNPVGHEKLKKLLKLLLAYLAAQKFISKFLKNFFKNDNSQTLHDHLALFNHLISFHDPQLNSHLHAIGFLPDLYAIPWFLTLFTHAIPLEKIYHIWDAFLVSPKSLPLFFGLSIIEEFRDLLLRSDFNECISFFSEFPEIDIYKCLQKAISLCRITPPSAVKIREEDVSFPIDLSTRKAEISPRITIDDLLFMKESCYIIDIRPKIEYFISCTSKRFFDSHISGSFHFSVDSGFDLANEIRKTGLRYVAIVCNDKLRAAQVNKI</sequence>
<dbReference type="SUPFAM" id="SSF47923">
    <property type="entry name" value="Ypt/Rab-GAP domain of gyp1p"/>
    <property type="match status" value="2"/>
</dbReference>
<dbReference type="InterPro" id="IPR050302">
    <property type="entry name" value="Rab_GAP_TBC_domain"/>
</dbReference>
<protein>
    <submittedName>
        <fullName evidence="2">RabGAP/TBC</fullName>
    </submittedName>
</protein>
<dbReference type="EMBL" id="ML005360">
    <property type="protein sequence ID" value="RKP18821.1"/>
    <property type="molecule type" value="Genomic_DNA"/>
</dbReference>
<gene>
    <name evidence="2" type="ORF">ROZALSC1DRAFT_14731</name>
</gene>
<proteinExistence type="predicted"/>
<dbReference type="Proteomes" id="UP000281549">
    <property type="component" value="Unassembled WGS sequence"/>
</dbReference>
<dbReference type="GO" id="GO:0031267">
    <property type="term" value="F:small GTPase binding"/>
    <property type="evidence" value="ECO:0007669"/>
    <property type="project" value="TreeGrafter"/>
</dbReference>
<dbReference type="InterPro" id="IPR036873">
    <property type="entry name" value="Rhodanese-like_dom_sf"/>
</dbReference>